<dbReference type="GO" id="GO:0016757">
    <property type="term" value="F:glycosyltransferase activity"/>
    <property type="evidence" value="ECO:0007669"/>
    <property type="project" value="UniProtKB-KW"/>
</dbReference>
<keyword evidence="1 3" id="KW-0328">Glycosyltransferase</keyword>
<evidence type="ECO:0000313" key="4">
    <source>
        <dbReference type="Proteomes" id="UP001230908"/>
    </source>
</evidence>
<evidence type="ECO:0000313" key="3">
    <source>
        <dbReference type="EMBL" id="MDQ7905746.1"/>
    </source>
</evidence>
<dbReference type="RefSeq" id="WP_308713019.1">
    <property type="nucleotide sequence ID" value="NZ_JAVHUY010000012.1"/>
</dbReference>
<dbReference type="PANTHER" id="PTHR12526">
    <property type="entry name" value="GLYCOSYLTRANSFERASE"/>
    <property type="match status" value="1"/>
</dbReference>
<organism evidence="3 4">
    <name type="scientific">Phytohabitans maris</name>
    <dbReference type="NCBI Taxonomy" id="3071409"/>
    <lineage>
        <taxon>Bacteria</taxon>
        <taxon>Bacillati</taxon>
        <taxon>Actinomycetota</taxon>
        <taxon>Actinomycetes</taxon>
        <taxon>Micromonosporales</taxon>
        <taxon>Micromonosporaceae</taxon>
    </lineage>
</organism>
<proteinExistence type="predicted"/>
<gene>
    <name evidence="3" type="ORF">RB614_14600</name>
</gene>
<sequence>MTGSRVVVSVEARFDRTPDGKVWSRTPPTRSFWDRYLTAFDTVRVVARVRDVPAPPAGAARVDGDGVEVWPVPWYVGPARFAARAAAVRRAVVGAAGAGDAVVARVPSALGAMLTRSRHRAGRPYALEVVGDPDTVFAPGAVRHPLRPALRWWYTRRLRWMCRTAAAVAYVTDHVLQARYPAGAGAVTASYSSVELPAAAFADRVRAGGGRRLVSVGSLDQPYKGIDTLVEALALLPDREVSLLHVGDGRHRAALARLAAERGVADRVRFAGTVPAGAPVRALLDGADLFVMPSRTEGQGRALIEAMARGLPAVGSDVGGIPELLDPPFLVPPGRPDALAHRIADLLGDEARCQAAAERNLRRARDFAADRLTPRRTSFYRAVRATVDASRDDDLAIR</sequence>
<comment type="caution">
    <text evidence="3">The sequence shown here is derived from an EMBL/GenBank/DDBJ whole genome shotgun (WGS) entry which is preliminary data.</text>
</comment>
<dbReference type="EMBL" id="JAVHUY010000012">
    <property type="protein sequence ID" value="MDQ7905746.1"/>
    <property type="molecule type" value="Genomic_DNA"/>
</dbReference>
<dbReference type="CDD" id="cd03801">
    <property type="entry name" value="GT4_PimA-like"/>
    <property type="match status" value="1"/>
</dbReference>
<accession>A0ABU0ZFB4</accession>
<protein>
    <submittedName>
        <fullName evidence="3">Glycosyltransferase</fullName>
        <ecNumber evidence="3">2.4.-.-</ecNumber>
    </submittedName>
</protein>
<dbReference type="PANTHER" id="PTHR12526:SF510">
    <property type="entry name" value="D-INOSITOL 3-PHOSPHATE GLYCOSYLTRANSFERASE"/>
    <property type="match status" value="1"/>
</dbReference>
<keyword evidence="4" id="KW-1185">Reference proteome</keyword>
<dbReference type="Pfam" id="PF13692">
    <property type="entry name" value="Glyco_trans_1_4"/>
    <property type="match status" value="1"/>
</dbReference>
<evidence type="ECO:0000256" key="2">
    <source>
        <dbReference type="ARBA" id="ARBA00022679"/>
    </source>
</evidence>
<evidence type="ECO:0000256" key="1">
    <source>
        <dbReference type="ARBA" id="ARBA00022676"/>
    </source>
</evidence>
<dbReference type="EC" id="2.4.-.-" evidence="3"/>
<dbReference type="Gene3D" id="3.40.50.2000">
    <property type="entry name" value="Glycogen Phosphorylase B"/>
    <property type="match status" value="2"/>
</dbReference>
<reference evidence="3 4" key="1">
    <citation type="submission" date="2023-08" db="EMBL/GenBank/DDBJ databases">
        <title>Phytohabitans sansha sp. nov., isolated from marine sediment.</title>
        <authorList>
            <person name="Zhao Y."/>
            <person name="Yi K."/>
        </authorList>
    </citation>
    <scope>NUCLEOTIDE SEQUENCE [LARGE SCALE GENOMIC DNA]</scope>
    <source>
        <strain evidence="3 4">ZYX-F-186</strain>
    </source>
</reference>
<name>A0ABU0ZFB4_9ACTN</name>
<keyword evidence="2 3" id="KW-0808">Transferase</keyword>
<dbReference type="SUPFAM" id="SSF53756">
    <property type="entry name" value="UDP-Glycosyltransferase/glycogen phosphorylase"/>
    <property type="match status" value="1"/>
</dbReference>
<dbReference type="Proteomes" id="UP001230908">
    <property type="component" value="Unassembled WGS sequence"/>
</dbReference>